<reference evidence="4" key="1">
    <citation type="submission" date="2024-04" db="EMBL/GenBank/DDBJ databases">
        <title>Salinicola lusitanus LLJ914,a marine bacterium isolated from the Okinawa Trough.</title>
        <authorList>
            <person name="Li J."/>
        </authorList>
    </citation>
    <scope>NUCLEOTIDE SEQUENCE [LARGE SCALE GENOMIC DNA]</scope>
</reference>
<protein>
    <recommendedName>
        <fullName evidence="2">PAW domain-containing protein</fullName>
    </recommendedName>
</protein>
<dbReference type="GO" id="GO:0006516">
    <property type="term" value="P:glycoprotein catabolic process"/>
    <property type="evidence" value="ECO:0007669"/>
    <property type="project" value="InterPro"/>
</dbReference>
<sequence>MVYLSRTPGNSSGSVKWKFDVGPEKIQYVTIMAKSETFHSGKVRWTIVAGSSTHEFSGNGKTQNFPQLSGSTGFTIVAELSGGNVDRDWQHSQLFRQSFTDLSQTSFEVMVQLENFEGFVFTPTDKERRDRQMHVRYTTSTDKYCRLSDNNNVTDGWKSCMQQAVTVMKHEEHDWRMVYLCRERNADKGFVKWKFNTAPATIQSVDVMAKSETFHNGRVSWKIQSRGNNNEFAGDGKKHNFPVVAGATDFVIAAEVSGGVWEHAQLFRQGFDDRSETFEVIVKF</sequence>
<dbReference type="InterPro" id="IPR006588">
    <property type="entry name" value="Peptide_N_glycanase_PAW_dom"/>
</dbReference>
<dbReference type="Pfam" id="PF04721">
    <property type="entry name" value="PAW"/>
    <property type="match status" value="2"/>
</dbReference>
<dbReference type="AlphaFoldDB" id="A0AAW0MYK4"/>
<dbReference type="Gene3D" id="2.60.120.1020">
    <property type="entry name" value="Peptide N glycanase, PAW domain"/>
    <property type="match status" value="2"/>
</dbReference>
<evidence type="ECO:0000256" key="1">
    <source>
        <dbReference type="PROSITE-ProRule" id="PRU00731"/>
    </source>
</evidence>
<evidence type="ECO:0000259" key="2">
    <source>
        <dbReference type="PROSITE" id="PS51398"/>
    </source>
</evidence>
<name>A0AAW0MYK4_9GOBI</name>
<accession>A0AAW0MYK4</accession>
<dbReference type="Proteomes" id="UP001460270">
    <property type="component" value="Unassembled WGS sequence"/>
</dbReference>
<proteinExistence type="inferred from homology"/>
<dbReference type="InterPro" id="IPR038680">
    <property type="entry name" value="PAW_sf"/>
</dbReference>
<keyword evidence="4" id="KW-1185">Reference proteome</keyword>
<evidence type="ECO:0000313" key="4">
    <source>
        <dbReference type="Proteomes" id="UP001460270"/>
    </source>
</evidence>
<feature type="domain" description="PAW" evidence="2">
    <location>
        <begin position="1"/>
        <end position="116"/>
    </location>
</feature>
<gene>
    <name evidence="3" type="ORF">WMY93_026858</name>
</gene>
<dbReference type="GO" id="GO:0005737">
    <property type="term" value="C:cytoplasm"/>
    <property type="evidence" value="ECO:0007669"/>
    <property type="project" value="InterPro"/>
</dbReference>
<organism evidence="3 4">
    <name type="scientific">Mugilogobius chulae</name>
    <name type="common">yellowstripe goby</name>
    <dbReference type="NCBI Taxonomy" id="88201"/>
    <lineage>
        <taxon>Eukaryota</taxon>
        <taxon>Metazoa</taxon>
        <taxon>Chordata</taxon>
        <taxon>Craniata</taxon>
        <taxon>Vertebrata</taxon>
        <taxon>Euteleostomi</taxon>
        <taxon>Actinopterygii</taxon>
        <taxon>Neopterygii</taxon>
        <taxon>Teleostei</taxon>
        <taxon>Neoteleostei</taxon>
        <taxon>Acanthomorphata</taxon>
        <taxon>Gobiaria</taxon>
        <taxon>Gobiiformes</taxon>
        <taxon>Gobioidei</taxon>
        <taxon>Gobiidae</taxon>
        <taxon>Gobionellinae</taxon>
        <taxon>Mugilogobius</taxon>
    </lineage>
</organism>
<dbReference type="SUPFAM" id="SSF49785">
    <property type="entry name" value="Galactose-binding domain-like"/>
    <property type="match status" value="2"/>
</dbReference>
<comment type="similarity">
    <text evidence="1">Belongs to the transglutaminase-like superfamily. PNGase family.</text>
</comment>
<evidence type="ECO:0000313" key="3">
    <source>
        <dbReference type="EMBL" id="KAK7887237.1"/>
    </source>
</evidence>
<dbReference type="InterPro" id="IPR008979">
    <property type="entry name" value="Galactose-bd-like_sf"/>
</dbReference>
<dbReference type="EMBL" id="JBBPFD010000019">
    <property type="protein sequence ID" value="KAK7887237.1"/>
    <property type="molecule type" value="Genomic_DNA"/>
</dbReference>
<dbReference type="PROSITE" id="PS51398">
    <property type="entry name" value="PAW"/>
    <property type="match status" value="1"/>
</dbReference>
<comment type="caution">
    <text evidence="3">The sequence shown here is derived from an EMBL/GenBank/DDBJ whole genome shotgun (WGS) entry which is preliminary data.</text>
</comment>